<dbReference type="InterPro" id="IPR011650">
    <property type="entry name" value="Peptidase_M20_dimer"/>
</dbReference>
<evidence type="ECO:0000256" key="1">
    <source>
        <dbReference type="ARBA" id="ARBA00001947"/>
    </source>
</evidence>
<evidence type="ECO:0000256" key="5">
    <source>
        <dbReference type="ARBA" id="ARBA00022833"/>
    </source>
</evidence>
<evidence type="ECO:0000256" key="3">
    <source>
        <dbReference type="ARBA" id="ARBA00022723"/>
    </source>
</evidence>
<comment type="cofactor">
    <cofactor evidence="1">
        <name>Zn(2+)</name>
        <dbReference type="ChEBI" id="CHEBI:29105"/>
    </cofactor>
</comment>
<protein>
    <recommendedName>
        <fullName evidence="6">Peptidase M20 dimerisation domain-containing protein</fullName>
    </recommendedName>
</protein>
<feature type="domain" description="Peptidase M20 dimerisation" evidence="6">
    <location>
        <begin position="169"/>
        <end position="269"/>
    </location>
</feature>
<proteinExistence type="inferred from homology"/>
<comment type="similarity">
    <text evidence="2">Belongs to the peptidase M20A family.</text>
</comment>
<dbReference type="GO" id="GO:0046872">
    <property type="term" value="F:metal ion binding"/>
    <property type="evidence" value="ECO:0007669"/>
    <property type="project" value="UniProtKB-KW"/>
</dbReference>
<name>A0A1F5FIJ7_9BACT</name>
<dbReference type="PANTHER" id="PTHR43808:SF8">
    <property type="entry name" value="PEPTIDASE M20 DIMERISATION DOMAIN-CONTAINING PROTEIN"/>
    <property type="match status" value="1"/>
</dbReference>
<dbReference type="SUPFAM" id="SSF55031">
    <property type="entry name" value="Bacterial exopeptidase dimerisation domain"/>
    <property type="match status" value="1"/>
</dbReference>
<sequence>MKQRIDTIEVLKQLISIPSWVEGTKDERLLGEFIFQWLSKNTSLEVKKECVSEGRFNVIAGDDVSTRMLMVGHMDTVLPGNSLTKGPIKPVVDGDRLYGLGSSDMKSGLAVMMTLAASNKLPAGSCMLFYVDEEYDFAGMRKFVFDYKGKIKPEQIISFDGGGLKVGNGCRGLIEIRVTVTGQSGHAARPESGRNAIVGANEMIEDLCDWLDENTDPVLGPTSCNLAYMNGGGMQGNVIPDNCEFILDIRPSKPEINAKSVLERLEASAVERGVKITGKQIRHDLGSWLTNQKDIPITELGLPLNELGQTGYIDVQMLWQSFNRVPCWVVGAAELGMAHKADEYVLVSKLKQFEEIMLRFVTKTPSRSDLVGVILVDSVWV</sequence>
<dbReference type="Gene3D" id="3.30.70.360">
    <property type="match status" value="1"/>
</dbReference>
<dbReference type="Pfam" id="PF01546">
    <property type="entry name" value="Peptidase_M20"/>
    <property type="match status" value="1"/>
</dbReference>
<keyword evidence="4" id="KW-0378">Hydrolase</keyword>
<evidence type="ECO:0000313" key="7">
    <source>
        <dbReference type="EMBL" id="OGD79421.1"/>
    </source>
</evidence>
<keyword evidence="3" id="KW-0479">Metal-binding</keyword>
<dbReference type="AlphaFoldDB" id="A0A1F5FIJ7"/>
<dbReference type="InterPro" id="IPR050072">
    <property type="entry name" value="Peptidase_M20A"/>
</dbReference>
<dbReference type="PANTHER" id="PTHR43808">
    <property type="entry name" value="ACETYLORNITHINE DEACETYLASE"/>
    <property type="match status" value="1"/>
</dbReference>
<dbReference type="Proteomes" id="UP000176682">
    <property type="component" value="Unassembled WGS sequence"/>
</dbReference>
<dbReference type="InterPro" id="IPR036264">
    <property type="entry name" value="Bact_exopeptidase_dim_dom"/>
</dbReference>
<evidence type="ECO:0000256" key="2">
    <source>
        <dbReference type="ARBA" id="ARBA00006247"/>
    </source>
</evidence>
<reference evidence="7 8" key="1">
    <citation type="journal article" date="2016" name="Nat. Commun.">
        <title>Thousands of microbial genomes shed light on interconnected biogeochemical processes in an aquifer system.</title>
        <authorList>
            <person name="Anantharaman K."/>
            <person name="Brown C.T."/>
            <person name="Hug L.A."/>
            <person name="Sharon I."/>
            <person name="Castelle C.J."/>
            <person name="Probst A.J."/>
            <person name="Thomas B.C."/>
            <person name="Singh A."/>
            <person name="Wilkins M.J."/>
            <person name="Karaoz U."/>
            <person name="Brodie E.L."/>
            <person name="Williams K.H."/>
            <person name="Hubbard S.S."/>
            <person name="Banfield J.F."/>
        </authorList>
    </citation>
    <scope>NUCLEOTIDE SEQUENCE [LARGE SCALE GENOMIC DNA]</scope>
</reference>
<gene>
    <name evidence="7" type="ORF">A2368_02225</name>
</gene>
<dbReference type="Pfam" id="PF07687">
    <property type="entry name" value="M20_dimer"/>
    <property type="match status" value="1"/>
</dbReference>
<evidence type="ECO:0000313" key="8">
    <source>
        <dbReference type="Proteomes" id="UP000176682"/>
    </source>
</evidence>
<comment type="caution">
    <text evidence="7">The sequence shown here is derived from an EMBL/GenBank/DDBJ whole genome shotgun (WGS) entry which is preliminary data.</text>
</comment>
<dbReference type="SUPFAM" id="SSF53187">
    <property type="entry name" value="Zn-dependent exopeptidases"/>
    <property type="match status" value="1"/>
</dbReference>
<evidence type="ECO:0000256" key="4">
    <source>
        <dbReference type="ARBA" id="ARBA00022801"/>
    </source>
</evidence>
<dbReference type="InterPro" id="IPR002933">
    <property type="entry name" value="Peptidase_M20"/>
</dbReference>
<accession>A0A1F5FIJ7</accession>
<organism evidence="7 8">
    <name type="scientific">Candidatus Collierbacteria bacterium RIFOXYB1_FULL_49_13</name>
    <dbReference type="NCBI Taxonomy" id="1817728"/>
    <lineage>
        <taxon>Bacteria</taxon>
        <taxon>Candidatus Collieribacteriota</taxon>
    </lineage>
</organism>
<dbReference type="GO" id="GO:0016787">
    <property type="term" value="F:hydrolase activity"/>
    <property type="evidence" value="ECO:0007669"/>
    <property type="project" value="UniProtKB-KW"/>
</dbReference>
<evidence type="ECO:0000259" key="6">
    <source>
        <dbReference type="Pfam" id="PF07687"/>
    </source>
</evidence>
<dbReference type="EMBL" id="MFAM01000021">
    <property type="protein sequence ID" value="OGD79421.1"/>
    <property type="molecule type" value="Genomic_DNA"/>
</dbReference>
<dbReference type="Gene3D" id="3.40.630.10">
    <property type="entry name" value="Zn peptidases"/>
    <property type="match status" value="1"/>
</dbReference>
<keyword evidence="5" id="KW-0862">Zinc</keyword>